<keyword evidence="1" id="KW-0732">Signal</keyword>
<feature type="chain" id="PRO_5042024682" evidence="1">
    <location>
        <begin position="22"/>
        <end position="75"/>
    </location>
</feature>
<feature type="signal peptide" evidence="1">
    <location>
        <begin position="1"/>
        <end position="21"/>
    </location>
</feature>
<reference evidence="2" key="1">
    <citation type="submission" date="2023-03" db="EMBL/GenBank/DDBJ databases">
        <title>Massive genome expansion in bonnet fungi (Mycena s.s.) driven by repeated elements and novel gene families across ecological guilds.</title>
        <authorList>
            <consortium name="Lawrence Berkeley National Laboratory"/>
            <person name="Harder C.B."/>
            <person name="Miyauchi S."/>
            <person name="Viragh M."/>
            <person name="Kuo A."/>
            <person name="Thoen E."/>
            <person name="Andreopoulos B."/>
            <person name="Lu D."/>
            <person name="Skrede I."/>
            <person name="Drula E."/>
            <person name="Henrissat B."/>
            <person name="Morin E."/>
            <person name="Kohler A."/>
            <person name="Barry K."/>
            <person name="LaButti K."/>
            <person name="Morin E."/>
            <person name="Salamov A."/>
            <person name="Lipzen A."/>
            <person name="Mereny Z."/>
            <person name="Hegedus B."/>
            <person name="Baldrian P."/>
            <person name="Stursova M."/>
            <person name="Weitz H."/>
            <person name="Taylor A."/>
            <person name="Grigoriev I.V."/>
            <person name="Nagy L.G."/>
            <person name="Martin F."/>
            <person name="Kauserud H."/>
        </authorList>
    </citation>
    <scope>NUCLEOTIDE SEQUENCE</scope>
    <source>
        <strain evidence="2">CBHHK002</strain>
    </source>
</reference>
<proteinExistence type="predicted"/>
<organism evidence="2 3">
    <name type="scientific">Mycena albidolilacea</name>
    <dbReference type="NCBI Taxonomy" id="1033008"/>
    <lineage>
        <taxon>Eukaryota</taxon>
        <taxon>Fungi</taxon>
        <taxon>Dikarya</taxon>
        <taxon>Basidiomycota</taxon>
        <taxon>Agaricomycotina</taxon>
        <taxon>Agaricomycetes</taxon>
        <taxon>Agaricomycetidae</taxon>
        <taxon>Agaricales</taxon>
        <taxon>Marasmiineae</taxon>
        <taxon>Mycenaceae</taxon>
        <taxon>Mycena</taxon>
    </lineage>
</organism>
<dbReference type="Proteomes" id="UP001218218">
    <property type="component" value="Unassembled WGS sequence"/>
</dbReference>
<evidence type="ECO:0000256" key="1">
    <source>
        <dbReference type="SAM" id="SignalP"/>
    </source>
</evidence>
<sequence>MDIYLRIITLALLALLHPLKALNLNISVSATGTNANIEVQVEISLPTVNPNTASMQLSVPNTWTCAFYFHICIKR</sequence>
<keyword evidence="3" id="KW-1185">Reference proteome</keyword>
<protein>
    <submittedName>
        <fullName evidence="2">Uncharacterized protein</fullName>
    </submittedName>
</protein>
<dbReference type="EMBL" id="JARIHO010000047">
    <property type="protein sequence ID" value="KAJ7323259.1"/>
    <property type="molecule type" value="Genomic_DNA"/>
</dbReference>
<name>A0AAD6ZIK3_9AGAR</name>
<evidence type="ECO:0000313" key="3">
    <source>
        <dbReference type="Proteomes" id="UP001218218"/>
    </source>
</evidence>
<dbReference type="AlphaFoldDB" id="A0AAD6ZIK3"/>
<gene>
    <name evidence="2" type="ORF">DFH08DRAFT_887778</name>
</gene>
<comment type="caution">
    <text evidence="2">The sequence shown here is derived from an EMBL/GenBank/DDBJ whole genome shotgun (WGS) entry which is preliminary data.</text>
</comment>
<evidence type="ECO:0000313" key="2">
    <source>
        <dbReference type="EMBL" id="KAJ7323259.1"/>
    </source>
</evidence>
<accession>A0AAD6ZIK3</accession>